<reference evidence="1" key="1">
    <citation type="submission" date="2019-07" db="EMBL/GenBank/DDBJ databases">
        <title>Draft Genome Sequence of Megaplasmid-Bearing Staphylococcus scuiri strain B9-58B Isolated from Retail Pork.</title>
        <authorList>
            <person name="Neyaz L."/>
            <person name="Karki A.B."/>
            <person name="Fakhr M.K."/>
        </authorList>
    </citation>
    <scope>NUCLEOTIDE SEQUENCE</scope>
    <source>
        <strain evidence="1">B9-58B</strain>
        <plasmid evidence="1">pSSLNP162</plasmid>
    </source>
</reference>
<sequence length="80" mass="9624">MKYLKNKIMTINDLIKLNIATRDGVIDIDKLEKYFVQQKEKGYNISVIGTEYEKDWPTLIDNEDITYNKKRFKQKFDMID</sequence>
<accession>A0A517CMJ8</accession>
<organism evidence="1">
    <name type="scientific">Mammaliicoccus sciuri</name>
    <name type="common">Staphylococcus sciuri</name>
    <dbReference type="NCBI Taxonomy" id="1296"/>
    <lineage>
        <taxon>Bacteria</taxon>
        <taxon>Bacillati</taxon>
        <taxon>Bacillota</taxon>
        <taxon>Bacilli</taxon>
        <taxon>Bacillales</taxon>
        <taxon>Staphylococcaceae</taxon>
        <taxon>Mammaliicoccus</taxon>
    </lineage>
</organism>
<keyword evidence="1" id="KW-0614">Plasmid</keyword>
<name>A0A517CMJ8_MAMSC</name>
<geneLocation type="plasmid" evidence="1">
    <name>pSSLNP162</name>
</geneLocation>
<gene>
    <name evidence="1" type="ORF">FPV13_14420</name>
</gene>
<protein>
    <submittedName>
        <fullName evidence="1">Uncharacterized protein</fullName>
    </submittedName>
</protein>
<dbReference type="AlphaFoldDB" id="A0A517CMJ8"/>
<dbReference type="RefSeq" id="WP_152292142.1">
    <property type="nucleotide sequence ID" value="NZ_CP041918.1"/>
</dbReference>
<dbReference type="EMBL" id="CP041918">
    <property type="protein sequence ID" value="QDR66092.1"/>
    <property type="molecule type" value="Genomic_DNA"/>
</dbReference>
<proteinExistence type="predicted"/>
<evidence type="ECO:0000313" key="1">
    <source>
        <dbReference type="EMBL" id="QDR66092.1"/>
    </source>
</evidence>